<dbReference type="AlphaFoldDB" id="A0A382KN37"/>
<evidence type="ECO:0000256" key="1">
    <source>
        <dbReference type="SAM" id="Phobius"/>
    </source>
</evidence>
<sequence>MFPIDLAFWTASAVAIASAIGVLVVKDIFRAALLLI</sequence>
<name>A0A382KN37_9ZZZZ</name>
<keyword evidence="1" id="KW-0472">Membrane</keyword>
<accession>A0A382KN37</accession>
<proteinExistence type="predicted"/>
<reference evidence="2" key="1">
    <citation type="submission" date="2018-05" db="EMBL/GenBank/DDBJ databases">
        <authorList>
            <person name="Lanie J.A."/>
            <person name="Ng W.-L."/>
            <person name="Kazmierczak K.M."/>
            <person name="Andrzejewski T.M."/>
            <person name="Davidsen T.M."/>
            <person name="Wayne K.J."/>
            <person name="Tettelin H."/>
            <person name="Glass J.I."/>
            <person name="Rusch D."/>
            <person name="Podicherti R."/>
            <person name="Tsui H.-C.T."/>
            <person name="Winkler M.E."/>
        </authorList>
    </citation>
    <scope>NUCLEOTIDE SEQUENCE</scope>
</reference>
<feature type="transmembrane region" description="Helical" evidence="1">
    <location>
        <begin position="6"/>
        <end position="25"/>
    </location>
</feature>
<dbReference type="EMBL" id="UINC01081621">
    <property type="protein sequence ID" value="SVC25656.1"/>
    <property type="molecule type" value="Genomic_DNA"/>
</dbReference>
<protein>
    <submittedName>
        <fullName evidence="2">Uncharacterized protein</fullName>
    </submittedName>
</protein>
<feature type="non-terminal residue" evidence="2">
    <location>
        <position position="36"/>
    </location>
</feature>
<keyword evidence="1" id="KW-0812">Transmembrane</keyword>
<evidence type="ECO:0000313" key="2">
    <source>
        <dbReference type="EMBL" id="SVC25656.1"/>
    </source>
</evidence>
<keyword evidence="1" id="KW-1133">Transmembrane helix</keyword>
<gene>
    <name evidence="2" type="ORF">METZ01_LOCUS278510</name>
</gene>
<organism evidence="2">
    <name type="scientific">marine metagenome</name>
    <dbReference type="NCBI Taxonomy" id="408172"/>
    <lineage>
        <taxon>unclassified sequences</taxon>
        <taxon>metagenomes</taxon>
        <taxon>ecological metagenomes</taxon>
    </lineage>
</organism>